<comment type="subcellular location">
    <subcellularLocation>
        <location evidence="1">Membrane</location>
        <topology evidence="1">Multi-pass membrane protein</topology>
    </subcellularLocation>
</comment>
<dbReference type="PANTHER" id="PTHR11360">
    <property type="entry name" value="MONOCARBOXYLATE TRANSPORTER"/>
    <property type="match status" value="1"/>
</dbReference>
<feature type="transmembrane region" description="Helical" evidence="3">
    <location>
        <begin position="316"/>
        <end position="334"/>
    </location>
</feature>
<keyword evidence="3" id="KW-0472">Membrane</keyword>
<reference evidence="4 5" key="1">
    <citation type="journal article" date="2019" name="Nat. Ecol. Evol.">
        <title>Megaphylogeny resolves global patterns of mushroom evolution.</title>
        <authorList>
            <person name="Varga T."/>
            <person name="Krizsan K."/>
            <person name="Foldi C."/>
            <person name="Dima B."/>
            <person name="Sanchez-Garcia M."/>
            <person name="Sanchez-Ramirez S."/>
            <person name="Szollosi G.J."/>
            <person name="Szarkandi J.G."/>
            <person name="Papp V."/>
            <person name="Albert L."/>
            <person name="Andreopoulos W."/>
            <person name="Angelini C."/>
            <person name="Antonin V."/>
            <person name="Barry K.W."/>
            <person name="Bougher N.L."/>
            <person name="Buchanan P."/>
            <person name="Buyck B."/>
            <person name="Bense V."/>
            <person name="Catcheside P."/>
            <person name="Chovatia M."/>
            <person name="Cooper J."/>
            <person name="Damon W."/>
            <person name="Desjardin D."/>
            <person name="Finy P."/>
            <person name="Geml J."/>
            <person name="Haridas S."/>
            <person name="Hughes K."/>
            <person name="Justo A."/>
            <person name="Karasinski D."/>
            <person name="Kautmanova I."/>
            <person name="Kiss B."/>
            <person name="Kocsube S."/>
            <person name="Kotiranta H."/>
            <person name="LaButti K.M."/>
            <person name="Lechner B.E."/>
            <person name="Liimatainen K."/>
            <person name="Lipzen A."/>
            <person name="Lukacs Z."/>
            <person name="Mihaltcheva S."/>
            <person name="Morgado L.N."/>
            <person name="Niskanen T."/>
            <person name="Noordeloos M.E."/>
            <person name="Ohm R.A."/>
            <person name="Ortiz-Santana B."/>
            <person name="Ovrebo C."/>
            <person name="Racz N."/>
            <person name="Riley R."/>
            <person name="Savchenko A."/>
            <person name="Shiryaev A."/>
            <person name="Soop K."/>
            <person name="Spirin V."/>
            <person name="Szebenyi C."/>
            <person name="Tomsovsky M."/>
            <person name="Tulloss R.E."/>
            <person name="Uehling J."/>
            <person name="Grigoriev I.V."/>
            <person name="Vagvolgyi C."/>
            <person name="Papp T."/>
            <person name="Martin F.M."/>
            <person name="Miettinen O."/>
            <person name="Hibbett D.S."/>
            <person name="Nagy L.G."/>
        </authorList>
    </citation>
    <scope>NUCLEOTIDE SEQUENCE [LARGE SCALE GENOMIC DNA]</scope>
    <source>
        <strain evidence="4 5">CBS 166.37</strain>
    </source>
</reference>
<evidence type="ECO:0000313" key="4">
    <source>
        <dbReference type="EMBL" id="TFK32266.1"/>
    </source>
</evidence>
<gene>
    <name evidence="4" type="ORF">BDQ12DRAFT_692745</name>
</gene>
<evidence type="ECO:0000313" key="5">
    <source>
        <dbReference type="Proteomes" id="UP000308652"/>
    </source>
</evidence>
<dbReference type="SUPFAM" id="SSF103473">
    <property type="entry name" value="MFS general substrate transporter"/>
    <property type="match status" value="1"/>
</dbReference>
<feature type="transmembrane region" description="Helical" evidence="3">
    <location>
        <begin position="85"/>
        <end position="105"/>
    </location>
</feature>
<dbReference type="GO" id="GO:0022857">
    <property type="term" value="F:transmembrane transporter activity"/>
    <property type="evidence" value="ECO:0007669"/>
    <property type="project" value="InterPro"/>
</dbReference>
<accession>A0A5C3LK32</accession>
<dbReference type="InterPro" id="IPR050327">
    <property type="entry name" value="Proton-linked_MCT"/>
</dbReference>
<evidence type="ECO:0000256" key="2">
    <source>
        <dbReference type="ARBA" id="ARBA00006727"/>
    </source>
</evidence>
<keyword evidence="5" id="KW-1185">Reference proteome</keyword>
<evidence type="ECO:0000256" key="3">
    <source>
        <dbReference type="SAM" id="Phobius"/>
    </source>
</evidence>
<proteinExistence type="inferred from homology"/>
<feature type="transmembrane region" description="Helical" evidence="3">
    <location>
        <begin position="112"/>
        <end position="133"/>
    </location>
</feature>
<organism evidence="4 5">
    <name type="scientific">Crucibulum laeve</name>
    <dbReference type="NCBI Taxonomy" id="68775"/>
    <lineage>
        <taxon>Eukaryota</taxon>
        <taxon>Fungi</taxon>
        <taxon>Dikarya</taxon>
        <taxon>Basidiomycota</taxon>
        <taxon>Agaricomycotina</taxon>
        <taxon>Agaricomycetes</taxon>
        <taxon>Agaricomycetidae</taxon>
        <taxon>Agaricales</taxon>
        <taxon>Agaricineae</taxon>
        <taxon>Nidulariaceae</taxon>
        <taxon>Crucibulum</taxon>
    </lineage>
</organism>
<feature type="transmembrane region" description="Helical" evidence="3">
    <location>
        <begin position="45"/>
        <end position="65"/>
    </location>
</feature>
<dbReference type="InterPro" id="IPR036259">
    <property type="entry name" value="MFS_trans_sf"/>
</dbReference>
<feature type="transmembrane region" description="Helical" evidence="3">
    <location>
        <begin position="174"/>
        <end position="195"/>
    </location>
</feature>
<dbReference type="Gene3D" id="1.20.1250.20">
    <property type="entry name" value="MFS general substrate transporter like domains"/>
    <property type="match status" value="2"/>
</dbReference>
<feature type="transmembrane region" description="Helical" evidence="3">
    <location>
        <begin position="207"/>
        <end position="227"/>
    </location>
</feature>
<dbReference type="Proteomes" id="UP000308652">
    <property type="component" value="Unassembled WGS sequence"/>
</dbReference>
<name>A0A5C3LK32_9AGAR</name>
<feature type="transmembrane region" description="Helical" evidence="3">
    <location>
        <begin position="340"/>
        <end position="366"/>
    </location>
</feature>
<comment type="similarity">
    <text evidence="2">Belongs to the major facilitator superfamily. Monocarboxylate porter (TC 2.A.1.13) family.</text>
</comment>
<protein>
    <submittedName>
        <fullName evidence="4">MFS general substrate transporter</fullName>
    </submittedName>
</protein>
<dbReference type="STRING" id="68775.A0A5C3LK32"/>
<dbReference type="Pfam" id="PF07690">
    <property type="entry name" value="MFS_1"/>
    <property type="match status" value="1"/>
</dbReference>
<keyword evidence="3" id="KW-0812">Transmembrane</keyword>
<dbReference type="OrthoDB" id="6499973at2759"/>
<dbReference type="GO" id="GO:0016020">
    <property type="term" value="C:membrane"/>
    <property type="evidence" value="ECO:0007669"/>
    <property type="project" value="UniProtKB-SubCell"/>
</dbReference>
<feature type="transmembrane region" description="Helical" evidence="3">
    <location>
        <begin position="248"/>
        <end position="274"/>
    </location>
</feature>
<feature type="transmembrane region" description="Helical" evidence="3">
    <location>
        <begin position="403"/>
        <end position="425"/>
    </location>
</feature>
<dbReference type="AlphaFoldDB" id="A0A5C3LK32"/>
<keyword evidence="3" id="KW-1133">Transmembrane helix</keyword>
<feature type="transmembrane region" description="Helical" evidence="3">
    <location>
        <begin position="139"/>
        <end position="162"/>
    </location>
</feature>
<sequence>MSINSMETEIDIEASAPKAVVVEEKEAEIEAQPVPLTFPEGGLHAWLTLLGTVLIQYSTFGYTIAYGAFQDFYVREYLTKYSPSAIGWIGGTQIFLVFSSGIVVGRLFDRGYFHHLMIGGCLIHAFSFFMLSLTKENQFYQVFLSHGVGIGLASGLTYVPSLGIVSHYFQKKRALAMGVVAAGTALGATLHPIMVNQLVYSSIGFHGAIRIISGMNCVLFVIANLIMRPRLPPRKNAPRIAVSSYFKEPTYTFMVVGGMFVLAGLFFPSFYIQLAAIRKGVDENTAFYLLSALNAASIFGRTIPPLYAPKLGVTNLNIASTFIMGIVGICMLFVSNTAGFIVFAIAYGFVSGSTISLTATMIASVANSVDEVGSRMGISFAFAGLLALFSQPISGALLTTNFIWLNGILFSGITILCSGASLLVARHYLVRHRGTQFV</sequence>
<feature type="transmembrane region" description="Helical" evidence="3">
    <location>
        <begin position="378"/>
        <end position="397"/>
    </location>
</feature>
<dbReference type="InterPro" id="IPR011701">
    <property type="entry name" value="MFS"/>
</dbReference>
<evidence type="ECO:0000256" key="1">
    <source>
        <dbReference type="ARBA" id="ARBA00004141"/>
    </source>
</evidence>
<dbReference type="PANTHER" id="PTHR11360:SF234">
    <property type="entry name" value="MFS-TYPE TRANSPORTER DBAD-RELATED"/>
    <property type="match status" value="1"/>
</dbReference>
<dbReference type="EMBL" id="ML213680">
    <property type="protein sequence ID" value="TFK32266.1"/>
    <property type="molecule type" value="Genomic_DNA"/>
</dbReference>